<feature type="transmembrane region" description="Helical" evidence="8">
    <location>
        <begin position="258"/>
        <end position="280"/>
    </location>
</feature>
<keyword evidence="3" id="KW-0813">Transport</keyword>
<sequence>MANWLGGVAVAVLLIGICLGVQGDGWAVPDWSDPIFRGLRLPRVLSALLVGAALAASGAALQALFRNPLADPTLIGTSSGAALAVISVMALGLSGIGLPLAAFGGGLLATWLLLGMSRLLGGGEIGLLLLGLVLATFSGSITGLLMFNSDDMALRSAMVWLSGHLGIVGHTPFALAAPVAFVGIALLLALGRDLDCMLLGEDDARALGVNVGRVRLLTALGAALAVGAAVSIAGIIGFIGMMVPNACALVLGGGRRRLIAVSTVVGAVFLLVLDTLARSVAYPLDMPVGLLAGLAGPVFFIWLLRRRARGAA</sequence>
<dbReference type="OrthoDB" id="9782305at2"/>
<organism evidence="9 10">
    <name type="scientific">Pigmentiphaga aceris</name>
    <dbReference type="NCBI Taxonomy" id="1940612"/>
    <lineage>
        <taxon>Bacteria</taxon>
        <taxon>Pseudomonadati</taxon>
        <taxon>Pseudomonadota</taxon>
        <taxon>Betaproteobacteria</taxon>
        <taxon>Burkholderiales</taxon>
        <taxon>Alcaligenaceae</taxon>
        <taxon>Pigmentiphaga</taxon>
    </lineage>
</organism>
<keyword evidence="4" id="KW-1003">Cell membrane</keyword>
<dbReference type="GO" id="GO:0022857">
    <property type="term" value="F:transmembrane transporter activity"/>
    <property type="evidence" value="ECO:0007669"/>
    <property type="project" value="InterPro"/>
</dbReference>
<dbReference type="PANTHER" id="PTHR30472:SF25">
    <property type="entry name" value="ABC TRANSPORTER PERMEASE PROTEIN MJ0876-RELATED"/>
    <property type="match status" value="1"/>
</dbReference>
<comment type="subcellular location">
    <subcellularLocation>
        <location evidence="1">Cell membrane</location>
        <topology evidence="1">Multi-pass membrane protein</topology>
    </subcellularLocation>
</comment>
<evidence type="ECO:0000313" key="10">
    <source>
        <dbReference type="Proteomes" id="UP000325161"/>
    </source>
</evidence>
<evidence type="ECO:0000256" key="1">
    <source>
        <dbReference type="ARBA" id="ARBA00004651"/>
    </source>
</evidence>
<keyword evidence="7 8" id="KW-0472">Membrane</keyword>
<keyword evidence="5 8" id="KW-0812">Transmembrane</keyword>
<keyword evidence="10" id="KW-1185">Reference proteome</keyword>
<feature type="transmembrane region" description="Helical" evidence="8">
    <location>
        <begin position="159"/>
        <end position="190"/>
    </location>
</feature>
<dbReference type="KEGG" id="pacr:FXN63_14335"/>
<feature type="transmembrane region" description="Helical" evidence="8">
    <location>
        <begin position="86"/>
        <end position="113"/>
    </location>
</feature>
<feature type="transmembrane region" description="Helical" evidence="8">
    <location>
        <begin position="286"/>
        <end position="304"/>
    </location>
</feature>
<dbReference type="EMBL" id="CP043046">
    <property type="protein sequence ID" value="QEI09323.1"/>
    <property type="molecule type" value="Genomic_DNA"/>
</dbReference>
<dbReference type="Pfam" id="PF01032">
    <property type="entry name" value="FecCD"/>
    <property type="match status" value="1"/>
</dbReference>
<feature type="transmembrane region" description="Helical" evidence="8">
    <location>
        <begin position="125"/>
        <end position="147"/>
    </location>
</feature>
<gene>
    <name evidence="9" type="ORF">FXN63_14335</name>
</gene>
<name>A0A5C0B6E6_9BURK</name>
<keyword evidence="6 8" id="KW-1133">Transmembrane helix</keyword>
<dbReference type="Gene3D" id="1.10.3470.10">
    <property type="entry name" value="ABC transporter involved in vitamin B12 uptake, BtuC"/>
    <property type="match status" value="1"/>
</dbReference>
<dbReference type="Proteomes" id="UP000325161">
    <property type="component" value="Chromosome"/>
</dbReference>
<dbReference type="GO" id="GO:0005886">
    <property type="term" value="C:plasma membrane"/>
    <property type="evidence" value="ECO:0007669"/>
    <property type="project" value="UniProtKB-SubCell"/>
</dbReference>
<dbReference type="GO" id="GO:0033214">
    <property type="term" value="P:siderophore-iron import into cell"/>
    <property type="evidence" value="ECO:0007669"/>
    <property type="project" value="TreeGrafter"/>
</dbReference>
<accession>A0A5C0B6E6</accession>
<feature type="transmembrane region" description="Helical" evidence="8">
    <location>
        <begin position="222"/>
        <end position="251"/>
    </location>
</feature>
<dbReference type="PANTHER" id="PTHR30472">
    <property type="entry name" value="FERRIC ENTEROBACTIN TRANSPORT SYSTEM PERMEASE PROTEIN"/>
    <property type="match status" value="1"/>
</dbReference>
<comment type="similarity">
    <text evidence="2">Belongs to the binding-protein-dependent transport system permease family. FecCD subfamily.</text>
</comment>
<dbReference type="InterPro" id="IPR037294">
    <property type="entry name" value="ABC_BtuC-like"/>
</dbReference>
<evidence type="ECO:0000256" key="3">
    <source>
        <dbReference type="ARBA" id="ARBA00022448"/>
    </source>
</evidence>
<dbReference type="AlphaFoldDB" id="A0A5C0B6E6"/>
<reference evidence="9 10" key="1">
    <citation type="submission" date="2019-08" db="EMBL/GenBank/DDBJ databases">
        <title>Amphibian skin-associated Pigmentiphaga: genome sequence and occurrence across geography and hosts.</title>
        <authorList>
            <person name="Bletz M.C."/>
            <person name="Bunk B."/>
            <person name="Sproeer C."/>
            <person name="Biwer P."/>
            <person name="Reiter S."/>
            <person name="Rabemananjara F.C.E."/>
            <person name="Schulz S."/>
            <person name="Overmann J."/>
            <person name="Vences M."/>
        </authorList>
    </citation>
    <scope>NUCLEOTIDE SEQUENCE [LARGE SCALE GENOMIC DNA]</scope>
    <source>
        <strain evidence="9 10">Mada1488</strain>
    </source>
</reference>
<dbReference type="InterPro" id="IPR000522">
    <property type="entry name" value="ABC_transptr_permease_BtuC"/>
</dbReference>
<evidence type="ECO:0000256" key="2">
    <source>
        <dbReference type="ARBA" id="ARBA00007935"/>
    </source>
</evidence>
<feature type="transmembrane region" description="Helical" evidence="8">
    <location>
        <begin position="44"/>
        <end position="65"/>
    </location>
</feature>
<proteinExistence type="inferred from homology"/>
<evidence type="ECO:0000256" key="4">
    <source>
        <dbReference type="ARBA" id="ARBA00022475"/>
    </source>
</evidence>
<dbReference type="SUPFAM" id="SSF81345">
    <property type="entry name" value="ABC transporter involved in vitamin B12 uptake, BtuC"/>
    <property type="match status" value="1"/>
</dbReference>
<dbReference type="CDD" id="cd06550">
    <property type="entry name" value="TM_ABC_iron-siderophores_like"/>
    <property type="match status" value="1"/>
</dbReference>
<evidence type="ECO:0000256" key="7">
    <source>
        <dbReference type="ARBA" id="ARBA00023136"/>
    </source>
</evidence>
<evidence type="ECO:0000256" key="6">
    <source>
        <dbReference type="ARBA" id="ARBA00022989"/>
    </source>
</evidence>
<evidence type="ECO:0000313" key="9">
    <source>
        <dbReference type="EMBL" id="QEI09323.1"/>
    </source>
</evidence>
<evidence type="ECO:0000256" key="8">
    <source>
        <dbReference type="SAM" id="Phobius"/>
    </source>
</evidence>
<protein>
    <submittedName>
        <fullName evidence="9">Iron ABC transporter permease</fullName>
    </submittedName>
</protein>
<evidence type="ECO:0000256" key="5">
    <source>
        <dbReference type="ARBA" id="ARBA00022692"/>
    </source>
</evidence>